<feature type="compositionally biased region" description="Pro residues" evidence="1">
    <location>
        <begin position="441"/>
        <end position="454"/>
    </location>
</feature>
<feature type="compositionally biased region" description="Low complexity" evidence="1">
    <location>
        <begin position="415"/>
        <end position="424"/>
    </location>
</feature>
<accession>A0A511KKL6</accession>
<feature type="compositionally biased region" description="Low complexity" evidence="1">
    <location>
        <begin position="455"/>
        <end position="465"/>
    </location>
</feature>
<dbReference type="Proteomes" id="UP000321518">
    <property type="component" value="Unassembled WGS sequence"/>
</dbReference>
<evidence type="ECO:0000256" key="1">
    <source>
        <dbReference type="SAM" id="MobiDB-lite"/>
    </source>
</evidence>
<evidence type="ECO:0000313" key="3">
    <source>
        <dbReference type="Proteomes" id="UP000321518"/>
    </source>
</evidence>
<reference evidence="2 3" key="1">
    <citation type="submission" date="2019-07" db="EMBL/GenBank/DDBJ databases">
        <title>Rhodotorula toruloides NBRC10032 genome sequencing.</title>
        <authorList>
            <person name="Shida Y."/>
            <person name="Takaku H."/>
            <person name="Ogasawara W."/>
            <person name="Mori K."/>
        </authorList>
    </citation>
    <scope>NUCLEOTIDE SEQUENCE [LARGE SCALE GENOMIC DNA]</scope>
    <source>
        <strain evidence="2 3">NBRC10032</strain>
    </source>
</reference>
<protein>
    <submittedName>
        <fullName evidence="2">Uncharacterized protein</fullName>
    </submittedName>
</protein>
<feature type="region of interest" description="Disordered" evidence="1">
    <location>
        <begin position="221"/>
        <end position="503"/>
    </location>
</feature>
<dbReference type="OrthoDB" id="2538408at2759"/>
<gene>
    <name evidence="2" type="ORF">Rt10032_c12g4939</name>
</gene>
<sequence length="503" mass="54439">MSAVYTIFTSPNHPLVPGHLPTLIVTPHGRPMQTLYTYLHTNSNTENYLLTPSEGGDLCVAKLFPPDQSGSLRSARSSGGSGVQVRCEASRGLSWRIQQTGIQNPIYKLTLPNPESPEEEQPLFQISKPNPSAPFWSLFYFAYAGHLIPPKRVEFGRISKNAPEQGGGTRVSITGKNDEEKAVWKSIGEGNEDGVEWIVICAAMCVLDDEIVEAAEKAGFPPASGLAAGAKSRGNGSPPSMLAAPNMTQPSASGGLRIPSPHRTRVLPPLHLSTDLPRSASSNSLGQLHGPFAPSPQLPQAQVGYPTPPRNGPSPAGSRQTPPTQQQQPPPRSRPSSRGQSTPSAPDPSQNGYPPPPEVPQHYQQQQRATPPRQSQQQAPPPRGSSRGAAMLQPQPPPHAMPPPHEQFRQPIPHPQQSYAEQPPQQQPFPHSNGGQQQYYRPPPSAPMPPPQQQQPPSGQRRYYQLSDAPVQPRPVSGREGTTAAQMVQQQVEQRRLQKARGG</sequence>
<dbReference type="EMBL" id="BJWK01000012">
    <property type="protein sequence ID" value="GEM10922.1"/>
    <property type="molecule type" value="Genomic_DNA"/>
</dbReference>
<feature type="compositionally biased region" description="Polar residues" evidence="1">
    <location>
        <begin position="483"/>
        <end position="492"/>
    </location>
</feature>
<feature type="compositionally biased region" description="Pro residues" evidence="1">
    <location>
        <begin position="394"/>
        <end position="405"/>
    </location>
</feature>
<proteinExistence type="predicted"/>
<feature type="compositionally biased region" description="Low complexity" evidence="1">
    <location>
        <begin position="317"/>
        <end position="327"/>
    </location>
</feature>
<dbReference type="AlphaFoldDB" id="A0A511KKL6"/>
<organism evidence="2 3">
    <name type="scientific">Rhodotorula toruloides</name>
    <name type="common">Yeast</name>
    <name type="synonym">Rhodosporidium toruloides</name>
    <dbReference type="NCBI Taxonomy" id="5286"/>
    <lineage>
        <taxon>Eukaryota</taxon>
        <taxon>Fungi</taxon>
        <taxon>Dikarya</taxon>
        <taxon>Basidiomycota</taxon>
        <taxon>Pucciniomycotina</taxon>
        <taxon>Microbotryomycetes</taxon>
        <taxon>Sporidiobolales</taxon>
        <taxon>Sporidiobolaceae</taxon>
        <taxon>Rhodotorula</taxon>
    </lineage>
</organism>
<feature type="compositionally biased region" description="Low complexity" evidence="1">
    <location>
        <begin position="364"/>
        <end position="393"/>
    </location>
</feature>
<comment type="caution">
    <text evidence="2">The sequence shown here is derived from an EMBL/GenBank/DDBJ whole genome shotgun (WGS) entry which is preliminary data.</text>
</comment>
<evidence type="ECO:0000313" key="2">
    <source>
        <dbReference type="EMBL" id="GEM10922.1"/>
    </source>
</evidence>
<feature type="compositionally biased region" description="Low complexity" evidence="1">
    <location>
        <begin position="334"/>
        <end position="344"/>
    </location>
</feature>
<name>A0A511KKL6_RHOTO</name>